<dbReference type="eggNOG" id="COG0438">
    <property type="taxonomic scope" value="Bacteria"/>
</dbReference>
<dbReference type="GO" id="GO:0009103">
    <property type="term" value="P:lipopolysaccharide biosynthetic process"/>
    <property type="evidence" value="ECO:0007669"/>
    <property type="project" value="TreeGrafter"/>
</dbReference>
<keyword evidence="4" id="KW-1185">Reference proteome</keyword>
<dbReference type="PANTHER" id="PTHR46401:SF2">
    <property type="entry name" value="GLYCOSYLTRANSFERASE WBBK-RELATED"/>
    <property type="match status" value="1"/>
</dbReference>
<name>F6BIT4_THEXL</name>
<reference evidence="3" key="1">
    <citation type="submission" date="2011-05" db="EMBL/GenBank/DDBJ databases">
        <title>Complete sequence of Thermoanaerobacterium xylanolyticum LX-11.</title>
        <authorList>
            <consortium name="US DOE Joint Genome Institute"/>
            <person name="Lucas S."/>
            <person name="Han J."/>
            <person name="Lapidus A."/>
            <person name="Cheng J.-F."/>
            <person name="Goodwin L."/>
            <person name="Pitluck S."/>
            <person name="Peters L."/>
            <person name="Mikhailova N."/>
            <person name="Lu M."/>
            <person name="Han C."/>
            <person name="Tapia R."/>
            <person name="Land M."/>
            <person name="Hauser L."/>
            <person name="Kyrpides N."/>
            <person name="Ivanova N."/>
            <person name="Pagani I."/>
            <person name="Hemme C."/>
            <person name="Woyke T."/>
        </authorList>
    </citation>
    <scope>NUCLEOTIDE SEQUENCE</scope>
    <source>
        <strain evidence="3">LX-11</strain>
    </source>
</reference>
<organism evidence="3 4">
    <name type="scientific">Thermoanaerobacterium xylanolyticum (strain ATCC 49914 / DSM 7097 / LX-11)</name>
    <dbReference type="NCBI Taxonomy" id="858215"/>
    <lineage>
        <taxon>Bacteria</taxon>
        <taxon>Bacillati</taxon>
        <taxon>Bacillota</taxon>
        <taxon>Clostridia</taxon>
        <taxon>Thermoanaerobacterales</taxon>
        <taxon>Thermoanaerobacteraceae</taxon>
        <taxon>Thermoanaerobacterium</taxon>
    </lineage>
</organism>
<evidence type="ECO:0000313" key="4">
    <source>
        <dbReference type="Proteomes" id="UP000007239"/>
    </source>
</evidence>
<dbReference type="HOGENOM" id="CLU_762340_0_0_9"/>
<evidence type="ECO:0000259" key="2">
    <source>
        <dbReference type="Pfam" id="PF00534"/>
    </source>
</evidence>
<evidence type="ECO:0000256" key="1">
    <source>
        <dbReference type="ARBA" id="ARBA00022679"/>
    </source>
</evidence>
<dbReference type="InterPro" id="IPR001296">
    <property type="entry name" value="Glyco_trans_1"/>
</dbReference>
<dbReference type="PANTHER" id="PTHR46401">
    <property type="entry name" value="GLYCOSYLTRANSFERASE WBBK-RELATED"/>
    <property type="match status" value="1"/>
</dbReference>
<accession>F6BIT4</accession>
<gene>
    <name evidence="3" type="ordered locus">Thexy_1798</name>
</gene>
<dbReference type="EMBL" id="CP002739">
    <property type="protein sequence ID" value="AEF17819.1"/>
    <property type="molecule type" value="Genomic_DNA"/>
</dbReference>
<dbReference type="Gene3D" id="3.40.50.2000">
    <property type="entry name" value="Glycogen Phosphorylase B"/>
    <property type="match status" value="2"/>
</dbReference>
<feature type="domain" description="Glycosyl transferase family 1" evidence="2">
    <location>
        <begin position="178"/>
        <end position="331"/>
    </location>
</feature>
<protein>
    <submittedName>
        <fullName evidence="3">Glycosyl transferase group 1</fullName>
    </submittedName>
</protein>
<dbReference type="KEGG" id="txy:Thexy_1798"/>
<dbReference type="Proteomes" id="UP000007239">
    <property type="component" value="Chromosome"/>
</dbReference>
<dbReference type="AlphaFoldDB" id="F6BIT4"/>
<dbReference type="Pfam" id="PF00534">
    <property type="entry name" value="Glycos_transf_1"/>
    <property type="match status" value="1"/>
</dbReference>
<sequence length="366" mass="43028">MKIMFIVYHDIHTEARTQEILQCAKKIGKTFFVSFSKPDNQEGVISLLTGNGIRNYRMFIFDAIKYIRQIKPDVVILHDNYTAIILRWLLLHKKRPFIIYDSSELYIDTKPRRIKEYIAKIMQYYENKYLRYADVIIAANNERASIMKEYFQLEKMPLVFDNIHRIDDAYNKEECDNKFGILFKKNKFTAVYAGGISRDRMTYELADAFGKLGDDFSLIIIGNAREDEKVYFEKYIEEKGYKNVSYLGFISRAEFRYLLNRANISISAFSQDTINNKFCASGKVYESLFEGTPILVTENPPLKELCIKYHVGVSTNNFAEGLKELKENYTMYCEYVNNYIKKLNYNERIDKLTIALKEMIEGNIRC</sequence>
<proteinExistence type="predicted"/>
<keyword evidence="1 3" id="KW-0808">Transferase</keyword>
<dbReference type="GO" id="GO:0016757">
    <property type="term" value="F:glycosyltransferase activity"/>
    <property type="evidence" value="ECO:0007669"/>
    <property type="project" value="InterPro"/>
</dbReference>
<dbReference type="RefSeq" id="WP_013788553.1">
    <property type="nucleotide sequence ID" value="NC_015555.1"/>
</dbReference>
<dbReference type="STRING" id="858215.Thexy_1798"/>
<evidence type="ECO:0000313" key="3">
    <source>
        <dbReference type="EMBL" id="AEF17819.1"/>
    </source>
</evidence>
<dbReference type="SUPFAM" id="SSF53756">
    <property type="entry name" value="UDP-Glycosyltransferase/glycogen phosphorylase"/>
    <property type="match status" value="1"/>
</dbReference>